<dbReference type="Gene3D" id="2.40.70.10">
    <property type="entry name" value="Acid Proteases"/>
    <property type="match status" value="1"/>
</dbReference>
<feature type="region of interest" description="Disordered" evidence="1">
    <location>
        <begin position="121"/>
        <end position="161"/>
    </location>
</feature>
<comment type="caution">
    <text evidence="2">The sequence shown here is derived from an EMBL/GenBank/DDBJ whole genome shotgun (WGS) entry which is preliminary data.</text>
</comment>
<gene>
    <name evidence="2" type="ORF">Pfra01_002547300</name>
</gene>
<proteinExistence type="predicted"/>
<organism evidence="2 3">
    <name type="scientific">Phytophthora fragariaefolia</name>
    <dbReference type="NCBI Taxonomy" id="1490495"/>
    <lineage>
        <taxon>Eukaryota</taxon>
        <taxon>Sar</taxon>
        <taxon>Stramenopiles</taxon>
        <taxon>Oomycota</taxon>
        <taxon>Peronosporomycetes</taxon>
        <taxon>Peronosporales</taxon>
        <taxon>Peronosporaceae</taxon>
        <taxon>Phytophthora</taxon>
    </lineage>
</organism>
<dbReference type="EMBL" id="BSXT01004821">
    <property type="protein sequence ID" value="GMF59028.1"/>
    <property type="molecule type" value="Genomic_DNA"/>
</dbReference>
<evidence type="ECO:0000256" key="1">
    <source>
        <dbReference type="SAM" id="MobiDB-lite"/>
    </source>
</evidence>
<evidence type="ECO:0000313" key="3">
    <source>
        <dbReference type="Proteomes" id="UP001165121"/>
    </source>
</evidence>
<accession>A0A9W6Y874</accession>
<dbReference type="AlphaFoldDB" id="A0A9W6Y874"/>
<reference evidence="2" key="1">
    <citation type="submission" date="2023-04" db="EMBL/GenBank/DDBJ databases">
        <title>Phytophthora fragariaefolia NBRC 109709.</title>
        <authorList>
            <person name="Ichikawa N."/>
            <person name="Sato H."/>
            <person name="Tonouchi N."/>
        </authorList>
    </citation>
    <scope>NUCLEOTIDE SEQUENCE</scope>
    <source>
        <strain evidence="2">NBRC 109709</strain>
    </source>
</reference>
<keyword evidence="3" id="KW-1185">Reference proteome</keyword>
<name>A0A9W6Y874_9STRA</name>
<evidence type="ECO:0000313" key="2">
    <source>
        <dbReference type="EMBL" id="GMF59028.1"/>
    </source>
</evidence>
<sequence>MEERLVYAEALRARNRDIVTVCLATGIQVTVPKVPVNLGVNYLDFDSVERCSVVDLEARYDLILGTTWLERHEPWIDWRSKLLGATHFSPGGELASREPTSARKQKRFWCENWAEESSLDAHEGMVSSEPRHHVCGSDDACGVAQDPLSDDHSDGELSLDA</sequence>
<dbReference type="OrthoDB" id="128646at2759"/>
<dbReference type="Proteomes" id="UP001165121">
    <property type="component" value="Unassembled WGS sequence"/>
</dbReference>
<feature type="compositionally biased region" description="Basic and acidic residues" evidence="1">
    <location>
        <begin position="121"/>
        <end position="136"/>
    </location>
</feature>
<protein>
    <submittedName>
        <fullName evidence="2">Unnamed protein product</fullName>
    </submittedName>
</protein>
<dbReference type="InterPro" id="IPR021109">
    <property type="entry name" value="Peptidase_aspartic_dom_sf"/>
</dbReference>